<protein>
    <submittedName>
        <fullName evidence="2">ABC-type phosphate transport system, substrate-binding protein</fullName>
    </submittedName>
</protein>
<sequence length="306" mass="34084">MKTSKYTNYIVAALLILGSASLFAQNTKDVLYIKGANFTHPILNAWIAEYNKQNPNVEIKLATKETADDEVAIRVLADDVEKNQTQLSLQVARYAILPVTNNQNPILAEVDNKGLNKDKIQKLFFEKDIDNDGKYPFKSEPTVYSGSLSTSNSAVVSEYFEKEAAQLKGKKIAGDDIFLITALAKDQSGIAFNYLSYIYDTKSKKLKDGIAILPIDLKKDQWQTISSGIEGTLQLLEKEKVNLIPVKPLSVAIDYVNLNKDTQDFLEWVVTAGQQVNHAQGFLTVDSPQQDNLKKQINYASLQGNK</sequence>
<keyword evidence="3" id="KW-1185">Reference proteome</keyword>
<feature type="signal peptide" evidence="1">
    <location>
        <begin position="1"/>
        <end position="24"/>
    </location>
</feature>
<keyword evidence="1" id="KW-0732">Signal</keyword>
<evidence type="ECO:0000256" key="1">
    <source>
        <dbReference type="SAM" id="SignalP"/>
    </source>
</evidence>
<dbReference type="EMBL" id="FQUC01000006">
    <property type="protein sequence ID" value="SHF43571.1"/>
    <property type="molecule type" value="Genomic_DNA"/>
</dbReference>
<dbReference type="RefSeq" id="WP_062180191.1">
    <property type="nucleotide sequence ID" value="NZ_BBXL01000009.1"/>
</dbReference>
<feature type="chain" id="PRO_5009909089" evidence="1">
    <location>
        <begin position="25"/>
        <end position="306"/>
    </location>
</feature>
<dbReference type="AlphaFoldDB" id="A0A1M5BM45"/>
<dbReference type="Proteomes" id="UP000184480">
    <property type="component" value="Unassembled WGS sequence"/>
</dbReference>
<gene>
    <name evidence="2" type="ORF">SAMN05444362_106119</name>
</gene>
<proteinExistence type="predicted"/>
<accession>A0A1M5BM45</accession>
<name>A0A1M5BM45_9BACT</name>
<dbReference type="STRING" id="1346286.SAMN05444362_106119"/>
<reference evidence="3" key="1">
    <citation type="submission" date="2016-11" db="EMBL/GenBank/DDBJ databases">
        <authorList>
            <person name="Varghese N."/>
            <person name="Submissions S."/>
        </authorList>
    </citation>
    <scope>NUCLEOTIDE SEQUENCE [LARGE SCALE GENOMIC DNA]</scope>
    <source>
        <strain evidence="3">DSM 27370</strain>
    </source>
</reference>
<organism evidence="2 3">
    <name type="scientific">Dysgonomonas macrotermitis</name>
    <dbReference type="NCBI Taxonomy" id="1346286"/>
    <lineage>
        <taxon>Bacteria</taxon>
        <taxon>Pseudomonadati</taxon>
        <taxon>Bacteroidota</taxon>
        <taxon>Bacteroidia</taxon>
        <taxon>Bacteroidales</taxon>
        <taxon>Dysgonomonadaceae</taxon>
        <taxon>Dysgonomonas</taxon>
    </lineage>
</organism>
<dbReference type="OrthoDB" id="1082996at2"/>
<dbReference type="SUPFAM" id="SSF53850">
    <property type="entry name" value="Periplasmic binding protein-like II"/>
    <property type="match status" value="1"/>
</dbReference>
<evidence type="ECO:0000313" key="2">
    <source>
        <dbReference type="EMBL" id="SHF43571.1"/>
    </source>
</evidence>
<dbReference type="Gene3D" id="3.40.190.10">
    <property type="entry name" value="Periplasmic binding protein-like II"/>
    <property type="match status" value="2"/>
</dbReference>
<evidence type="ECO:0000313" key="3">
    <source>
        <dbReference type="Proteomes" id="UP000184480"/>
    </source>
</evidence>